<organism evidence="9 10">
    <name type="scientific">Blochmanniella floridana</name>
    <dbReference type="NCBI Taxonomy" id="203907"/>
    <lineage>
        <taxon>Bacteria</taxon>
        <taxon>Pseudomonadati</taxon>
        <taxon>Pseudomonadota</taxon>
        <taxon>Gammaproteobacteria</taxon>
        <taxon>Enterobacterales</taxon>
        <taxon>Enterobacteriaceae</taxon>
        <taxon>ant endosymbionts</taxon>
        <taxon>Candidatus Blochmanniella</taxon>
    </lineage>
</organism>
<gene>
    <name evidence="9" type="primary">cysN</name>
    <name evidence="9" type="ordered locus">Bfl163</name>
</gene>
<evidence type="ECO:0000259" key="8">
    <source>
        <dbReference type="PROSITE" id="PS51722"/>
    </source>
</evidence>
<dbReference type="GO" id="GO:0006790">
    <property type="term" value="P:sulfur compound metabolic process"/>
    <property type="evidence" value="ECO:0007669"/>
    <property type="project" value="InterPro"/>
</dbReference>
<feature type="domain" description="Tr-type G" evidence="8">
    <location>
        <begin position="25"/>
        <end position="240"/>
    </location>
</feature>
<dbReference type="SUPFAM" id="SSF50465">
    <property type="entry name" value="EF-Tu/eEF-1alpha/eIF2-gamma C-terminal domain"/>
    <property type="match status" value="1"/>
</dbReference>
<dbReference type="SUPFAM" id="SSF50447">
    <property type="entry name" value="Translation proteins"/>
    <property type="match status" value="1"/>
</dbReference>
<protein>
    <recommendedName>
        <fullName evidence="1">sulfate adenylyltransferase</fullName>
        <ecNumber evidence="1">2.7.7.4</ecNumber>
    </recommendedName>
</protein>
<evidence type="ECO:0000256" key="7">
    <source>
        <dbReference type="ARBA" id="ARBA00061263"/>
    </source>
</evidence>
<dbReference type="FunFam" id="3.40.50.300:FF:000119">
    <property type="entry name" value="Sulfate adenylyltransferase subunit 1"/>
    <property type="match status" value="1"/>
</dbReference>
<dbReference type="InterPro" id="IPR009000">
    <property type="entry name" value="Transl_B-barrel_sf"/>
</dbReference>
<dbReference type="HOGENOM" id="CLU_007265_5_2_6"/>
<dbReference type="InterPro" id="IPR050100">
    <property type="entry name" value="TRAFAC_GTPase_members"/>
</dbReference>
<evidence type="ECO:0000256" key="5">
    <source>
        <dbReference type="ARBA" id="ARBA00022840"/>
    </source>
</evidence>
<dbReference type="PROSITE" id="PS00301">
    <property type="entry name" value="G_TR_1"/>
    <property type="match status" value="1"/>
</dbReference>
<keyword evidence="6" id="KW-0342">GTP-binding</keyword>
<proteinExistence type="inferred from homology"/>
<dbReference type="EC" id="2.7.7.4" evidence="1"/>
<dbReference type="KEGG" id="bfl:Bfl163"/>
<dbReference type="InterPro" id="IPR044139">
    <property type="entry name" value="CysN_NoDQ_III"/>
</dbReference>
<dbReference type="NCBIfam" id="TIGR02034">
    <property type="entry name" value="CysN"/>
    <property type="match status" value="1"/>
</dbReference>
<dbReference type="GO" id="GO:0005525">
    <property type="term" value="F:GTP binding"/>
    <property type="evidence" value="ECO:0007669"/>
    <property type="project" value="UniProtKB-KW"/>
</dbReference>
<accession>Q7VQG7</accession>
<evidence type="ECO:0000313" key="9">
    <source>
        <dbReference type="EMBL" id="CAD83684.1"/>
    </source>
</evidence>
<dbReference type="OrthoDB" id="9804504at2"/>
<keyword evidence="3 9" id="KW-0548">Nucleotidyltransferase</keyword>
<dbReference type="AlphaFoldDB" id="Q7VQG7"/>
<dbReference type="PANTHER" id="PTHR23115">
    <property type="entry name" value="TRANSLATION FACTOR"/>
    <property type="match status" value="1"/>
</dbReference>
<dbReference type="Gene3D" id="3.40.50.300">
    <property type="entry name" value="P-loop containing nucleotide triphosphate hydrolases"/>
    <property type="match status" value="1"/>
</dbReference>
<dbReference type="InterPro" id="IPR000795">
    <property type="entry name" value="T_Tr_GTP-bd_dom"/>
</dbReference>
<dbReference type="GO" id="GO:0003924">
    <property type="term" value="F:GTPase activity"/>
    <property type="evidence" value="ECO:0007669"/>
    <property type="project" value="InterPro"/>
</dbReference>
<dbReference type="Gene3D" id="2.40.30.10">
    <property type="entry name" value="Translation factors"/>
    <property type="match status" value="2"/>
</dbReference>
<keyword evidence="2 9" id="KW-0808">Transferase</keyword>
<dbReference type="CDD" id="cd04166">
    <property type="entry name" value="CysN_ATPS"/>
    <property type="match status" value="1"/>
</dbReference>
<dbReference type="eggNOG" id="COG2895">
    <property type="taxonomic scope" value="Bacteria"/>
</dbReference>
<dbReference type="InterPro" id="IPR041757">
    <property type="entry name" value="CysN_GTP-bd"/>
</dbReference>
<dbReference type="CDD" id="cd04095">
    <property type="entry name" value="CysN_NoDQ_III"/>
    <property type="match status" value="1"/>
</dbReference>
<dbReference type="Proteomes" id="UP000002192">
    <property type="component" value="Chromosome"/>
</dbReference>
<dbReference type="SUPFAM" id="SSF52540">
    <property type="entry name" value="P-loop containing nucleoside triphosphate hydrolases"/>
    <property type="match status" value="1"/>
</dbReference>
<evidence type="ECO:0000256" key="3">
    <source>
        <dbReference type="ARBA" id="ARBA00022695"/>
    </source>
</evidence>
<name>Q7VQG7_BLOFL</name>
<dbReference type="InterPro" id="IPR009001">
    <property type="entry name" value="Transl_elong_EF1A/Init_IF2_C"/>
</dbReference>
<evidence type="ECO:0000256" key="2">
    <source>
        <dbReference type="ARBA" id="ARBA00022679"/>
    </source>
</evidence>
<evidence type="ECO:0000313" key="10">
    <source>
        <dbReference type="Proteomes" id="UP000002192"/>
    </source>
</evidence>
<dbReference type="GO" id="GO:0004781">
    <property type="term" value="F:sulfate adenylyltransferase (ATP) activity"/>
    <property type="evidence" value="ECO:0007669"/>
    <property type="project" value="UniProtKB-EC"/>
</dbReference>
<sequence length="480" mass="55335">MKNVIEKEIFNYGGIENYLYSQQKKFLLRFLTCGSVDDGKSTLIGRLLHDSQHIYDDQLSTLYKDNNCFGVHKDKLDLSLLMDGLQLERAQGITIDVAYRYFSTEKRKFIIIDTPGHEEYTRNMVTGASNSSLAILLIDACKGIRKQTRRHWFISVLMGIKYIVVVINKMDLVDYNREVFQDICKKYLEFNGKLSCNIDTKFIPISALEGDNVIMKSKNMVWYEGPTLFDILENVNIDSIIDINNQQLRFPVQCVIRDNFNIRGYSGTVSSGNMYVGQYIKVLPTNTVSCIKRIFNFKNDQVRALSGESITVTLTDDVDVSRGDIIIDSKDMVNLTQNVLVDVIWMKTESLKQNQCFDVKITTKFYRVRVKHIQYCINIHTFDYQKSDEIPYNGIGLVELLFEEPVVLDEYIYYPVTGSMIFVDICSNDTVGAGMVRHSINSSNLNNKLNNDKKYSEFEVSLHSLIRLHFPHWNVQDLPK</sequence>
<dbReference type="GO" id="GO:0005524">
    <property type="term" value="F:ATP binding"/>
    <property type="evidence" value="ECO:0007669"/>
    <property type="project" value="UniProtKB-KW"/>
</dbReference>
<dbReference type="InterPro" id="IPR044138">
    <property type="entry name" value="CysN_II"/>
</dbReference>
<dbReference type="InterPro" id="IPR005225">
    <property type="entry name" value="Small_GTP-bd"/>
</dbReference>
<keyword evidence="5" id="KW-0067">ATP-binding</keyword>
<evidence type="ECO:0000256" key="1">
    <source>
        <dbReference type="ARBA" id="ARBA00012391"/>
    </source>
</evidence>
<dbReference type="InterPro" id="IPR011779">
    <property type="entry name" value="SO4_adenylTrfase_lsu"/>
</dbReference>
<dbReference type="PRINTS" id="PR00315">
    <property type="entry name" value="ELONGATNFCT"/>
</dbReference>
<dbReference type="InterPro" id="IPR031157">
    <property type="entry name" value="G_TR_CS"/>
</dbReference>
<evidence type="ECO:0000256" key="6">
    <source>
        <dbReference type="ARBA" id="ARBA00023134"/>
    </source>
</evidence>
<dbReference type="PROSITE" id="PS51722">
    <property type="entry name" value="G_TR_2"/>
    <property type="match status" value="1"/>
</dbReference>
<dbReference type="EMBL" id="BX248583">
    <property type="protein sequence ID" value="CAD83684.1"/>
    <property type="molecule type" value="Genomic_DNA"/>
</dbReference>
<dbReference type="CDD" id="cd03695">
    <property type="entry name" value="CysN_NodQ_II"/>
    <property type="match status" value="1"/>
</dbReference>
<dbReference type="InterPro" id="IPR027417">
    <property type="entry name" value="P-loop_NTPase"/>
</dbReference>
<dbReference type="STRING" id="203907.Bfl163"/>
<reference evidence="9 10" key="1">
    <citation type="journal article" date="2003" name="Proc. Natl. Acad. Sci. U.S.A.">
        <title>The genome sequence of Blochmannia floridanus: comparative analysis of reduced genomes.</title>
        <authorList>
            <person name="Gil R."/>
            <person name="Silva F.J."/>
            <person name="Zientz E."/>
            <person name="Delmotte F."/>
            <person name="Gonzalez-Candelas F."/>
            <person name="Latorre A."/>
            <person name="Rausell C."/>
            <person name="Kramerbeek J."/>
            <person name="Gadau J."/>
            <person name="Hoelldobler B."/>
            <person name="van Ham R.C.H.J."/>
            <person name="Gross R."/>
            <person name="Moya A."/>
        </authorList>
    </citation>
    <scope>NUCLEOTIDE SEQUENCE [LARGE SCALE GENOMIC DNA]</scope>
</reference>
<evidence type="ECO:0000256" key="4">
    <source>
        <dbReference type="ARBA" id="ARBA00022741"/>
    </source>
</evidence>
<dbReference type="InterPro" id="IPR054696">
    <property type="entry name" value="GTP-eEF1A_C"/>
</dbReference>
<keyword evidence="4" id="KW-0547">Nucleotide-binding</keyword>
<dbReference type="Pfam" id="PF00009">
    <property type="entry name" value="GTP_EFTU"/>
    <property type="match status" value="1"/>
</dbReference>
<dbReference type="Pfam" id="PF22594">
    <property type="entry name" value="GTP-eEF1A_C"/>
    <property type="match status" value="1"/>
</dbReference>
<dbReference type="NCBIfam" id="NF003478">
    <property type="entry name" value="PRK05124.1"/>
    <property type="match status" value="1"/>
</dbReference>
<comment type="similarity">
    <text evidence="7">Belongs to the TRAFAC class translation factor GTPase superfamily. Classic translation factor GTPase family. CysN/NodQ subfamily.</text>
</comment>
<dbReference type="NCBIfam" id="TIGR00231">
    <property type="entry name" value="small_GTP"/>
    <property type="match status" value="1"/>
</dbReference>
<keyword evidence="10" id="KW-1185">Reference proteome</keyword>